<proteinExistence type="inferred from homology"/>
<dbReference type="AlphaFoldDB" id="A0A3R7AC11"/>
<evidence type="ECO:0000313" key="3">
    <source>
        <dbReference type="EMBL" id="RHY32074.1"/>
    </source>
</evidence>
<evidence type="ECO:0000313" key="4">
    <source>
        <dbReference type="Proteomes" id="UP000285060"/>
    </source>
</evidence>
<dbReference type="InterPro" id="IPR029058">
    <property type="entry name" value="AB_hydrolase_fold"/>
</dbReference>
<comment type="similarity">
    <text evidence="1">Belongs to the AB hydrolase superfamily. AB hydrolase 4 family.</text>
</comment>
<name>A0A3R7AC11_9STRA</name>
<comment type="caution">
    <text evidence="3">The sequence shown here is derived from an EMBL/GenBank/DDBJ whole genome shotgun (WGS) entry which is preliminary data.</text>
</comment>
<evidence type="ECO:0000256" key="2">
    <source>
        <dbReference type="SAM" id="Phobius"/>
    </source>
</evidence>
<dbReference type="GO" id="GO:0047372">
    <property type="term" value="F:monoacylglycerol lipase activity"/>
    <property type="evidence" value="ECO:0007669"/>
    <property type="project" value="TreeGrafter"/>
</dbReference>
<keyword evidence="4" id="KW-1185">Reference proteome</keyword>
<dbReference type="VEuPathDB" id="FungiDB:H310_00911"/>
<dbReference type="PANTHER" id="PTHR10794">
    <property type="entry name" value="ABHYDROLASE DOMAIN-CONTAINING PROTEIN"/>
    <property type="match status" value="1"/>
</dbReference>
<dbReference type="EMBL" id="QUSY01000163">
    <property type="protein sequence ID" value="RHY32074.1"/>
    <property type="molecule type" value="Genomic_DNA"/>
</dbReference>
<dbReference type="SUPFAM" id="SSF53474">
    <property type="entry name" value="alpha/beta-Hydrolases"/>
    <property type="match status" value="1"/>
</dbReference>
<reference evidence="3 4" key="1">
    <citation type="submission" date="2018-08" db="EMBL/GenBank/DDBJ databases">
        <title>Aphanomyces genome sequencing and annotation.</title>
        <authorList>
            <person name="Minardi D."/>
            <person name="Oidtmann B."/>
            <person name="Van Der Giezen M."/>
            <person name="Studholme D.J."/>
        </authorList>
    </citation>
    <scope>NUCLEOTIDE SEQUENCE [LARGE SCALE GENOMIC DNA]</scope>
    <source>
        <strain evidence="3 4">NJM0002</strain>
    </source>
</reference>
<gene>
    <name evidence="3" type="ORF">DYB32_002889</name>
</gene>
<dbReference type="Gene3D" id="3.40.50.1820">
    <property type="entry name" value="alpha/beta hydrolase"/>
    <property type="match status" value="1"/>
</dbReference>
<sequence>MDGAAVGMSSLHLPEISTLCDGTAQVYAVVALACVVSWIVFYRYTEQAGKVKLVFNGHADPTTDDVVGCSDGYRSFCADALEAGYRPVVFNKRGHGGSSLSVPLLQAFGCVKDMKEVIHHIQRLFPVAPIVGYDSVELFCNGGIRAPYDSILTYTLKHEDALSSVVDYAAAMQARSVAEFDRHVYMALHGYDDLASYWKHNNPMRAVENIAVPVLCINAKDDPVCTYDQINWSIFDINPNSMLAITTYGSHCGFFELTSGRKLKSWASKASLDYLSTALHYLHTSISSSKVKEQL</sequence>
<protein>
    <recommendedName>
        <fullName evidence="5">Serine aminopeptidase S33 domain-containing protein</fullName>
    </recommendedName>
</protein>
<keyword evidence="2" id="KW-0812">Transmembrane</keyword>
<dbReference type="InterPro" id="IPR050960">
    <property type="entry name" value="AB_hydrolase_4_sf"/>
</dbReference>
<evidence type="ECO:0008006" key="5">
    <source>
        <dbReference type="Google" id="ProtNLM"/>
    </source>
</evidence>
<feature type="transmembrane region" description="Helical" evidence="2">
    <location>
        <begin position="24"/>
        <end position="42"/>
    </location>
</feature>
<dbReference type="Proteomes" id="UP000285060">
    <property type="component" value="Unassembled WGS sequence"/>
</dbReference>
<organism evidence="3 4">
    <name type="scientific">Aphanomyces invadans</name>
    <dbReference type="NCBI Taxonomy" id="157072"/>
    <lineage>
        <taxon>Eukaryota</taxon>
        <taxon>Sar</taxon>
        <taxon>Stramenopiles</taxon>
        <taxon>Oomycota</taxon>
        <taxon>Saprolegniomycetes</taxon>
        <taxon>Saprolegniales</taxon>
        <taxon>Verrucalvaceae</taxon>
        <taxon>Aphanomyces</taxon>
    </lineage>
</organism>
<evidence type="ECO:0000256" key="1">
    <source>
        <dbReference type="ARBA" id="ARBA00010884"/>
    </source>
</evidence>
<keyword evidence="2" id="KW-1133">Transmembrane helix</keyword>
<dbReference type="PANTHER" id="PTHR10794:SF93">
    <property type="entry name" value="SERINE AMINOPEPTIDASE S33 DOMAIN-CONTAINING PROTEIN"/>
    <property type="match status" value="1"/>
</dbReference>
<keyword evidence="2" id="KW-0472">Membrane</keyword>
<dbReference type="GO" id="GO:0034338">
    <property type="term" value="F:short-chain carboxylesterase activity"/>
    <property type="evidence" value="ECO:0007669"/>
    <property type="project" value="TreeGrafter"/>
</dbReference>
<accession>A0A3R7AC11</accession>